<dbReference type="InterPro" id="IPR012816">
    <property type="entry name" value="NADAR"/>
</dbReference>
<protein>
    <recommendedName>
        <fullName evidence="1">NADAR domain-containing protein</fullName>
    </recommendedName>
</protein>
<dbReference type="NCBIfam" id="TIGR02464">
    <property type="entry name" value="ribofla_fusion"/>
    <property type="match status" value="1"/>
</dbReference>
<dbReference type="OrthoDB" id="206452at2759"/>
<dbReference type="Gene3D" id="1.10.357.40">
    <property type="entry name" value="YbiA-like"/>
    <property type="match status" value="1"/>
</dbReference>
<accession>A0A2V3J664</accession>
<dbReference type="InterPro" id="IPR037238">
    <property type="entry name" value="YbiA-like_sf"/>
</dbReference>
<reference evidence="2 3" key="1">
    <citation type="journal article" date="2018" name="Mol. Biol. Evol.">
        <title>Analysis of the draft genome of the red seaweed Gracilariopsis chorda provides insights into genome size evolution in Rhodophyta.</title>
        <authorList>
            <person name="Lee J."/>
            <person name="Yang E.C."/>
            <person name="Graf L."/>
            <person name="Yang J.H."/>
            <person name="Qiu H."/>
            <person name="Zel Zion U."/>
            <person name="Chan C.X."/>
            <person name="Stephens T.G."/>
            <person name="Weber A.P.M."/>
            <person name="Boo G.H."/>
            <person name="Boo S.M."/>
            <person name="Kim K.M."/>
            <person name="Shin Y."/>
            <person name="Jung M."/>
            <person name="Lee S.J."/>
            <person name="Yim H.S."/>
            <person name="Lee J.H."/>
            <person name="Bhattacharya D."/>
            <person name="Yoon H.S."/>
        </authorList>
    </citation>
    <scope>NUCLEOTIDE SEQUENCE [LARGE SCALE GENOMIC DNA]</scope>
    <source>
        <strain evidence="2 3">SKKU-2015</strain>
        <tissue evidence="2">Whole body</tissue>
    </source>
</reference>
<evidence type="ECO:0000313" key="3">
    <source>
        <dbReference type="Proteomes" id="UP000247409"/>
    </source>
</evidence>
<dbReference type="CDD" id="cd15457">
    <property type="entry name" value="NADAR"/>
    <property type="match status" value="1"/>
</dbReference>
<dbReference type="AlphaFoldDB" id="A0A2V3J664"/>
<dbReference type="Proteomes" id="UP000247409">
    <property type="component" value="Unassembled WGS sequence"/>
</dbReference>
<dbReference type="Pfam" id="PF08719">
    <property type="entry name" value="NADAR"/>
    <property type="match status" value="1"/>
</dbReference>
<dbReference type="SUPFAM" id="SSF143990">
    <property type="entry name" value="YbiA-like"/>
    <property type="match status" value="1"/>
</dbReference>
<name>A0A2V3J664_9FLOR</name>
<keyword evidence="3" id="KW-1185">Reference proteome</keyword>
<comment type="caution">
    <text evidence="2">The sequence shown here is derived from an EMBL/GenBank/DDBJ whole genome shotgun (WGS) entry which is preliminary data.</text>
</comment>
<evidence type="ECO:0000259" key="1">
    <source>
        <dbReference type="Pfam" id="PF08719"/>
    </source>
</evidence>
<dbReference type="STRING" id="448386.A0A2V3J664"/>
<gene>
    <name evidence="2" type="ORF">BWQ96_01426</name>
</gene>
<dbReference type="EMBL" id="NBIV01000011">
    <property type="protein sequence ID" value="PXF48870.1"/>
    <property type="molecule type" value="Genomic_DNA"/>
</dbReference>
<sequence length="192" mass="21823">MEASKYSRDALIAEGTKSESSFLFFYGHSASEGPKAVLSNFWLCPEPFVDSANRRFPTSEHFMMHGKAVLFGDTDMAELILNAPTPLAAKRFGRKVRNFDQDTWKNHRINIVAEGCFLKFSQCEEAGRFLLATGDRILVEASPRDRIWGIGMGMSNRNRFDPSKWGGLNLLGEALMIVRDRLREREEDSMKH</sequence>
<feature type="domain" description="NADAR" evidence="1">
    <location>
        <begin position="24"/>
        <end position="183"/>
    </location>
</feature>
<organism evidence="2 3">
    <name type="scientific">Gracilariopsis chorda</name>
    <dbReference type="NCBI Taxonomy" id="448386"/>
    <lineage>
        <taxon>Eukaryota</taxon>
        <taxon>Rhodophyta</taxon>
        <taxon>Florideophyceae</taxon>
        <taxon>Rhodymeniophycidae</taxon>
        <taxon>Gracilariales</taxon>
        <taxon>Gracilariaceae</taxon>
        <taxon>Gracilariopsis</taxon>
    </lineage>
</organism>
<evidence type="ECO:0000313" key="2">
    <source>
        <dbReference type="EMBL" id="PXF48870.1"/>
    </source>
</evidence>
<proteinExistence type="predicted"/>